<dbReference type="InterPro" id="IPR008930">
    <property type="entry name" value="Terpenoid_cyclase/PrenylTrfase"/>
</dbReference>
<dbReference type="Gene3D" id="1.50.10.20">
    <property type="match status" value="1"/>
</dbReference>
<feature type="domain" description="BIG2" evidence="3">
    <location>
        <begin position="283"/>
        <end position="361"/>
    </location>
</feature>
<dbReference type="SUPFAM" id="SSF49373">
    <property type="entry name" value="Invasin/intimin cell-adhesion fragments"/>
    <property type="match status" value="3"/>
</dbReference>
<evidence type="ECO:0000313" key="4">
    <source>
        <dbReference type="EMBL" id="QMW76260.1"/>
    </source>
</evidence>
<dbReference type="SMART" id="SM00635">
    <property type="entry name" value="BID_2"/>
    <property type="match status" value="3"/>
</dbReference>
<feature type="compositionally biased region" description="Low complexity" evidence="1">
    <location>
        <begin position="1251"/>
        <end position="1263"/>
    </location>
</feature>
<dbReference type="Gene3D" id="2.60.40.1080">
    <property type="match status" value="3"/>
</dbReference>
<feature type="domain" description="BIG2" evidence="3">
    <location>
        <begin position="367"/>
        <end position="445"/>
    </location>
</feature>
<evidence type="ECO:0000313" key="5">
    <source>
        <dbReference type="Proteomes" id="UP000515789"/>
    </source>
</evidence>
<dbReference type="InterPro" id="IPR027954">
    <property type="entry name" value="Transcobalamin-like_C"/>
</dbReference>
<dbReference type="Proteomes" id="UP000515789">
    <property type="component" value="Chromosome"/>
</dbReference>
<feature type="transmembrane region" description="Helical" evidence="2">
    <location>
        <begin position="1346"/>
        <end position="1366"/>
    </location>
</feature>
<keyword evidence="2" id="KW-0472">Membrane</keyword>
<evidence type="ECO:0000256" key="2">
    <source>
        <dbReference type="SAM" id="Phobius"/>
    </source>
</evidence>
<feature type="domain" description="BIG2" evidence="3">
    <location>
        <begin position="826"/>
        <end position="903"/>
    </location>
</feature>
<sequence length="1370" mass="148870">MASDHGGRNCIGACCEKKKKYQLLEKRKFMSRNGKKVKRIIIFLLICLLCLGGIPNFSVSARADTSSGEVILSVERFTIGKGWITEPDIVALQPGDTVATLIERYLGERGYTCVHKDSDMGYYLQGIENADTDQMPLNIPNAVLEMAKADKVTLTNELVNNRMPGLYEFSYYNTSGWMYAVNDKYPNYTMGLYELQDGDVVQLQFTLYGTGADVEGGNYYARADQRKLLTRLAQINQDKDAWLYTEEYQQAYDNAVTQLQKLKASQAQINNALTALPKRPAVLPEQVVLSSNSLTMYENDGTQTLKAQILPQNATYTGITWSSSDEAVVTVEQNGTIKPAGVGEADIIAEAFGGVKDVCHVTVIEKPFTSITLNAASVSLAAGGTYQLEVTGTEPEDATESLEITWESSAPKVAFVDENGLVTGGSNGTAVITARTKSGVSASCRITVDSDEQLAVQAEEMLLALSNAGDMDRADIEEVYQVRDFYQSLSESVKEKISDRDTLEKKLNACIKMADALYTQYKRVQNTESLIKKIPSLSGLSLKDQVTVAEAEAAFNDLTQAEKAQLDTALQSRLKSAVKRIEELQQSVDEVNTMLRSIPGTVGWEELEHVAKTYTAYRELNGEQKEAVSTEAYQNLLNAVSQLNELVVQAIENVSTGQSVNLEYQEVQEFIKAECAVQALQEALELSAETVKKQAEAQEWLSGGIHKDGTVESDGYWYVKLNAVVEKDISEAWKLIREKYSTAEKPDKAWNISYTDIRDGSAYQQEKSVNLTFGVSDLSSMENPVLFLYDGTQVRKLNPAVDKKAGTITVKTRTDGMYLVADMPIALKSIALPESANLQAGNTLNLKPEKIPESASGKYEYVWKSSDSSKVKISKDGVATGIKEGSATITCTLKGNSKIKAACKITVVTKANALSKSTADVISETKAYMLSLDKNPAKGSEWFVLGFARSGMNLNDAYFQTYYNHMANYIKEKDGKIASNENYYTDYSKLILVMTAIGKDARDIAGYNLLSYLADFNNVKKQGLNGPVWALIALKCSPEYKIPEVSGVSDQTTEQKLIDYLVDRELEGGGWALSGQKADSDITAMTMQALAPYYKKSGYEKVTAALDRALDKLSSIQFDTGGFGTINGNDFLETSESASQVLTAITALGIDPQTDYRFIKNGKWIVENLVSYHIDGSGFMHVKAGAANNGGGEAGKVNGVATEQGFYAMVAYQRLLDGKTSLYDMSDLTVKPGEEGDGSGTGIEETEKAGTDGSSGTSSNNNSSGGGSSGTTANTSSKKTTGKTAASKSADKKTAEKEKKEDTWSFDGDTYTAKAEDTDTGTAEEVSSAAEQNEEINGGSGFGKEVVPYVLCVLCGVAVVGVCVYFKKKG</sequence>
<keyword evidence="2" id="KW-0812">Transmembrane</keyword>
<protein>
    <submittedName>
        <fullName evidence="4">DUF4430 domain-containing protein</fullName>
    </submittedName>
</protein>
<evidence type="ECO:0000259" key="3">
    <source>
        <dbReference type="SMART" id="SM00635"/>
    </source>
</evidence>
<proteinExistence type="predicted"/>
<evidence type="ECO:0000256" key="1">
    <source>
        <dbReference type="SAM" id="MobiDB-lite"/>
    </source>
</evidence>
<reference evidence="4 5" key="1">
    <citation type="submission" date="2019-04" db="EMBL/GenBank/DDBJ databases">
        <authorList>
            <person name="Schori C."/>
            <person name="Ahrens C."/>
        </authorList>
    </citation>
    <scope>NUCLEOTIDE SEQUENCE [LARGE SCALE GENOMIC DNA]</scope>
    <source>
        <strain evidence="4 5">DSM 2950</strain>
    </source>
</reference>
<name>A0A7G5MNR7_9FIRM</name>
<accession>A0A7G5MNR7</accession>
<feature type="region of interest" description="Disordered" evidence="1">
    <location>
        <begin position="1227"/>
        <end position="1339"/>
    </location>
</feature>
<dbReference type="InterPro" id="IPR008964">
    <property type="entry name" value="Invasin/intimin_cell_adhesion"/>
</dbReference>
<organism evidence="4 5">
    <name type="scientific">Blautia producta</name>
    <dbReference type="NCBI Taxonomy" id="33035"/>
    <lineage>
        <taxon>Bacteria</taxon>
        <taxon>Bacillati</taxon>
        <taxon>Bacillota</taxon>
        <taxon>Clostridia</taxon>
        <taxon>Lachnospirales</taxon>
        <taxon>Lachnospiraceae</taxon>
        <taxon>Blautia</taxon>
    </lineage>
</organism>
<feature type="compositionally biased region" description="Low complexity" evidence="1">
    <location>
        <begin position="1270"/>
        <end position="1288"/>
    </location>
</feature>
<dbReference type="Pfam" id="PF02368">
    <property type="entry name" value="Big_2"/>
    <property type="match status" value="3"/>
</dbReference>
<dbReference type="EMBL" id="CP039126">
    <property type="protein sequence ID" value="QMW76260.1"/>
    <property type="molecule type" value="Genomic_DNA"/>
</dbReference>
<gene>
    <name evidence="4" type="ORF">E5259_00870</name>
</gene>
<dbReference type="Pfam" id="PF14478">
    <property type="entry name" value="DUF4430"/>
    <property type="match status" value="1"/>
</dbReference>
<dbReference type="InterPro" id="IPR003343">
    <property type="entry name" value="Big_2"/>
</dbReference>
<feature type="compositionally biased region" description="Basic and acidic residues" evidence="1">
    <location>
        <begin position="1289"/>
        <end position="1303"/>
    </location>
</feature>
<dbReference type="SUPFAM" id="SSF48239">
    <property type="entry name" value="Terpenoid cyclases/Protein prenyltransferases"/>
    <property type="match status" value="1"/>
</dbReference>
<keyword evidence="2" id="KW-1133">Transmembrane helix</keyword>